<dbReference type="AlphaFoldDB" id="A0A5C5UYG9"/>
<gene>
    <name evidence="1" type="ORF">Enr8_42230</name>
</gene>
<sequence length="58" mass="6918">MLTTLAIVTGFVTLAVASLTRWVWLLHRENTQLIQVVRQQRHSIMRLETEREWKSKEI</sequence>
<organism evidence="1 2">
    <name type="scientific">Blastopirellula retiformator</name>
    <dbReference type="NCBI Taxonomy" id="2527970"/>
    <lineage>
        <taxon>Bacteria</taxon>
        <taxon>Pseudomonadati</taxon>
        <taxon>Planctomycetota</taxon>
        <taxon>Planctomycetia</taxon>
        <taxon>Pirellulales</taxon>
        <taxon>Pirellulaceae</taxon>
        <taxon>Blastopirellula</taxon>
    </lineage>
</organism>
<dbReference type="Proteomes" id="UP000318878">
    <property type="component" value="Unassembled WGS sequence"/>
</dbReference>
<comment type="caution">
    <text evidence="1">The sequence shown here is derived from an EMBL/GenBank/DDBJ whole genome shotgun (WGS) entry which is preliminary data.</text>
</comment>
<name>A0A5C5UYG9_9BACT</name>
<keyword evidence="2" id="KW-1185">Reference proteome</keyword>
<evidence type="ECO:0000313" key="2">
    <source>
        <dbReference type="Proteomes" id="UP000318878"/>
    </source>
</evidence>
<evidence type="ECO:0000313" key="1">
    <source>
        <dbReference type="EMBL" id="TWT30700.1"/>
    </source>
</evidence>
<proteinExistence type="predicted"/>
<reference evidence="1 2" key="1">
    <citation type="submission" date="2019-02" db="EMBL/GenBank/DDBJ databases">
        <title>Deep-cultivation of Planctomycetes and their phenomic and genomic characterization uncovers novel biology.</title>
        <authorList>
            <person name="Wiegand S."/>
            <person name="Jogler M."/>
            <person name="Boedeker C."/>
            <person name="Pinto D."/>
            <person name="Vollmers J."/>
            <person name="Rivas-Marin E."/>
            <person name="Kohn T."/>
            <person name="Peeters S.H."/>
            <person name="Heuer A."/>
            <person name="Rast P."/>
            <person name="Oberbeckmann S."/>
            <person name="Bunk B."/>
            <person name="Jeske O."/>
            <person name="Meyerdierks A."/>
            <person name="Storesund J.E."/>
            <person name="Kallscheuer N."/>
            <person name="Luecker S."/>
            <person name="Lage O.M."/>
            <person name="Pohl T."/>
            <person name="Merkel B.J."/>
            <person name="Hornburger P."/>
            <person name="Mueller R.-W."/>
            <person name="Bruemmer F."/>
            <person name="Labrenz M."/>
            <person name="Spormann A.M."/>
            <person name="Op Den Camp H."/>
            <person name="Overmann J."/>
            <person name="Amann R."/>
            <person name="Jetten M.S.M."/>
            <person name="Mascher T."/>
            <person name="Medema M.H."/>
            <person name="Devos D.P."/>
            <person name="Kaster A.-K."/>
            <person name="Ovreas L."/>
            <person name="Rohde M."/>
            <person name="Galperin M.Y."/>
            <person name="Jogler C."/>
        </authorList>
    </citation>
    <scope>NUCLEOTIDE SEQUENCE [LARGE SCALE GENOMIC DNA]</scope>
    <source>
        <strain evidence="1 2">Enr8</strain>
    </source>
</reference>
<accession>A0A5C5UYG9</accession>
<protein>
    <submittedName>
        <fullName evidence="1">Uncharacterized protein</fullName>
    </submittedName>
</protein>
<dbReference type="EMBL" id="SJPF01000005">
    <property type="protein sequence ID" value="TWT30700.1"/>
    <property type="molecule type" value="Genomic_DNA"/>
</dbReference>